<protein>
    <recommendedName>
        <fullName evidence="3">Lipoprotein</fullName>
    </recommendedName>
</protein>
<accession>A0ABT3HWW2</accession>
<evidence type="ECO:0000313" key="1">
    <source>
        <dbReference type="EMBL" id="MCW3168249.1"/>
    </source>
</evidence>
<dbReference type="PROSITE" id="PS51257">
    <property type="entry name" value="PROKAR_LIPOPROTEIN"/>
    <property type="match status" value="1"/>
</dbReference>
<proteinExistence type="predicted"/>
<keyword evidence="2" id="KW-1185">Reference proteome</keyword>
<sequence>MSKKILLLFSLTFILFSCKEDCYTHPDSVVFEFVNSHGENLIQNGSLPTFSIQEEAVNGVSAGVQLTKTDDHKVKLERVGSFNGTKNYRFFSAIRFFDFSIRSSPVTTECDGFQIDHIEFDSISSTKEDKFYRIVLE</sequence>
<comment type="caution">
    <text evidence="1">The sequence shown here is derived from an EMBL/GenBank/DDBJ whole genome shotgun (WGS) entry which is preliminary data.</text>
</comment>
<gene>
    <name evidence="1" type="ORF">OMO38_06890</name>
</gene>
<dbReference type="RefSeq" id="WP_264749473.1">
    <property type="nucleotide sequence ID" value="NZ_JAPDHW010000004.1"/>
</dbReference>
<dbReference type="Proteomes" id="UP001163731">
    <property type="component" value="Unassembled WGS sequence"/>
</dbReference>
<organism evidence="1 2">
    <name type="scientific">Chryseobacterium kimseyorum</name>
    <dbReference type="NCBI Taxonomy" id="2984028"/>
    <lineage>
        <taxon>Bacteria</taxon>
        <taxon>Pseudomonadati</taxon>
        <taxon>Bacteroidota</taxon>
        <taxon>Flavobacteriia</taxon>
        <taxon>Flavobacteriales</taxon>
        <taxon>Weeksellaceae</taxon>
        <taxon>Chryseobacterium group</taxon>
        <taxon>Chryseobacterium</taxon>
    </lineage>
</organism>
<name>A0ABT3HWW2_9FLAO</name>
<reference evidence="1" key="1">
    <citation type="submission" date="2022-10" db="EMBL/GenBank/DDBJ databases">
        <title>Chryseobacterium babae sp. nov. isolated from the gut of the beetle Oryctes rhinoceros, and Chryseobacterium kimseyorum sp. nov., isolated from a stick insect rearing cage.</title>
        <authorList>
            <person name="Shelomi M."/>
            <person name="Han C.-J."/>
            <person name="Chen W.-M."/>
            <person name="Chen H.-K."/>
            <person name="Liaw S.-J."/>
            <person name="Muhle E."/>
            <person name="Clermont D."/>
        </authorList>
    </citation>
    <scope>NUCLEOTIDE SEQUENCE</scope>
    <source>
        <strain evidence="1">09-1422</strain>
    </source>
</reference>
<evidence type="ECO:0008006" key="3">
    <source>
        <dbReference type="Google" id="ProtNLM"/>
    </source>
</evidence>
<evidence type="ECO:0000313" key="2">
    <source>
        <dbReference type="Proteomes" id="UP001163731"/>
    </source>
</evidence>
<dbReference type="EMBL" id="JAPDHW010000004">
    <property type="protein sequence ID" value="MCW3168249.1"/>
    <property type="molecule type" value="Genomic_DNA"/>
</dbReference>